<dbReference type="InterPro" id="IPR014717">
    <property type="entry name" value="Transl_elong_EF1B/ribsomal_bS6"/>
</dbReference>
<dbReference type="CDD" id="cd00292">
    <property type="entry name" value="EF1B"/>
    <property type="match status" value="1"/>
</dbReference>
<dbReference type="SMART" id="SM00888">
    <property type="entry name" value="EF1_GNE"/>
    <property type="match status" value="1"/>
</dbReference>
<comment type="function">
    <text evidence="1 7">Promotes the exchange of GDP for GTP in EF-1-alpha/GDP, thus allowing the regeneration of EF-1-alpha/GTP that could then be used to form the ternary complex EF-1-alpha/GTP/AAtRNA.</text>
</comment>
<dbReference type="Gene3D" id="3.30.70.60">
    <property type="match status" value="1"/>
</dbReference>
<evidence type="ECO:0000256" key="4">
    <source>
        <dbReference type="ARBA" id="ARBA00022768"/>
    </source>
</evidence>
<evidence type="ECO:0000313" key="9">
    <source>
        <dbReference type="EMBL" id="SCG86413.1"/>
    </source>
</evidence>
<dbReference type="HAMAP" id="MF_00043">
    <property type="entry name" value="EF1_beta"/>
    <property type="match status" value="1"/>
</dbReference>
<keyword evidence="4 7" id="KW-0251">Elongation factor</keyword>
<reference evidence="9 10" key="1">
    <citation type="submission" date="2016-08" db="EMBL/GenBank/DDBJ databases">
        <authorList>
            <person name="Seilhamer J.J."/>
        </authorList>
    </citation>
    <scope>NUCLEOTIDE SEQUENCE [LARGE SCALE GENOMIC DNA]</scope>
    <source>
        <strain evidence="9">Buetzberg</strain>
    </source>
</reference>
<evidence type="ECO:0000313" key="10">
    <source>
        <dbReference type="Proteomes" id="UP000094707"/>
    </source>
</evidence>
<evidence type="ECO:0000259" key="8">
    <source>
        <dbReference type="SMART" id="SM00888"/>
    </source>
</evidence>
<evidence type="ECO:0000256" key="3">
    <source>
        <dbReference type="ARBA" id="ARBA00017600"/>
    </source>
</evidence>
<dbReference type="Proteomes" id="UP000094707">
    <property type="component" value="Chromosome I"/>
</dbReference>
<evidence type="ECO:0000256" key="2">
    <source>
        <dbReference type="ARBA" id="ARBA00007411"/>
    </source>
</evidence>
<keyword evidence="10" id="KW-1185">Reference proteome</keyword>
<proteinExistence type="inferred from homology"/>
<sequence>MGEVVATIKLMPESPDVDLESIKAEIGKSIPENTELHKIEEEPIAFGLVALNVMVVVEDEEGGTEQAEENFSKLPGIASIEVVDVRRLM</sequence>
<dbReference type="NCBIfam" id="TIGR00489">
    <property type="entry name" value="aEF-1_beta"/>
    <property type="match status" value="1"/>
</dbReference>
<name>A0A1D3L4A1_9EURY</name>
<evidence type="ECO:0000256" key="1">
    <source>
        <dbReference type="ARBA" id="ARBA00003815"/>
    </source>
</evidence>
<dbReference type="PIRSF" id="PIRSF006521">
    <property type="entry name" value="Transl_elong_EF1B_B_arc"/>
    <property type="match status" value="1"/>
</dbReference>
<feature type="domain" description="Translation elongation factor EF1B beta/delta subunit guanine nucleotide exchange" evidence="8">
    <location>
        <begin position="3"/>
        <end position="88"/>
    </location>
</feature>
<dbReference type="PANTHER" id="PTHR39647">
    <property type="entry name" value="ELONGATION FACTOR 1-BETA"/>
    <property type="match status" value="1"/>
</dbReference>
<dbReference type="InterPro" id="IPR014038">
    <property type="entry name" value="EF1B_bsu/dsu_GNE"/>
</dbReference>
<dbReference type="PANTHER" id="PTHR39647:SF1">
    <property type="entry name" value="ELONGATION FACTOR 1-BETA"/>
    <property type="match status" value="1"/>
</dbReference>
<dbReference type="STRING" id="118062.MCBB_1864"/>
<dbReference type="PATRIC" id="fig|129848.4.peg.1906"/>
<dbReference type="OrthoDB" id="84643at2157"/>
<comment type="similarity">
    <text evidence="2 7">Belongs to the EF-1-beta/EF-1-delta family.</text>
</comment>
<gene>
    <name evidence="7 9" type="primary">ef1b</name>
    <name evidence="9" type="ORF">MCBB_1864</name>
</gene>
<dbReference type="InterPro" id="IPR004542">
    <property type="entry name" value="Transl_elong_EF1B_B_arc"/>
</dbReference>
<dbReference type="EMBL" id="LT607756">
    <property type="protein sequence ID" value="SCG86413.1"/>
    <property type="molecule type" value="Genomic_DNA"/>
</dbReference>
<dbReference type="GO" id="GO:0003746">
    <property type="term" value="F:translation elongation factor activity"/>
    <property type="evidence" value="ECO:0007669"/>
    <property type="project" value="UniProtKB-UniRule"/>
</dbReference>
<dbReference type="GeneID" id="30412702"/>
<dbReference type="NCBIfam" id="NF001670">
    <property type="entry name" value="PRK00435.1"/>
    <property type="match status" value="1"/>
</dbReference>
<accession>A0A1D3L4A1</accession>
<dbReference type="Pfam" id="PF00736">
    <property type="entry name" value="EF1_GNE"/>
    <property type="match status" value="1"/>
</dbReference>
<dbReference type="SUPFAM" id="SSF54984">
    <property type="entry name" value="eEF-1beta-like"/>
    <property type="match status" value="1"/>
</dbReference>
<evidence type="ECO:0000256" key="6">
    <source>
        <dbReference type="ARBA" id="ARBA00032274"/>
    </source>
</evidence>
<evidence type="ECO:0000256" key="5">
    <source>
        <dbReference type="ARBA" id="ARBA00022917"/>
    </source>
</evidence>
<organism evidence="9 10">
    <name type="scientific">Methanobacterium congolense</name>
    <dbReference type="NCBI Taxonomy" id="118062"/>
    <lineage>
        <taxon>Archaea</taxon>
        <taxon>Methanobacteriati</taxon>
        <taxon>Methanobacteriota</taxon>
        <taxon>Methanomada group</taxon>
        <taxon>Methanobacteria</taxon>
        <taxon>Methanobacteriales</taxon>
        <taxon>Methanobacteriaceae</taxon>
        <taxon>Methanobacterium</taxon>
    </lineage>
</organism>
<dbReference type="AlphaFoldDB" id="A0A1D3L4A1"/>
<protein>
    <recommendedName>
        <fullName evidence="3 7">Elongation factor 1-beta</fullName>
        <shortName evidence="7">EF-1-beta</shortName>
    </recommendedName>
    <alternativeName>
        <fullName evidence="6 7">aEF-1beta</fullName>
    </alternativeName>
</protein>
<dbReference type="InterPro" id="IPR036219">
    <property type="entry name" value="eEF-1beta-like_sf"/>
</dbReference>
<dbReference type="KEGG" id="mcub:MCBB_1864"/>
<evidence type="ECO:0000256" key="7">
    <source>
        <dbReference type="HAMAP-Rule" id="MF_00043"/>
    </source>
</evidence>
<keyword evidence="5 7" id="KW-0648">Protein biosynthesis</keyword>
<dbReference type="RefSeq" id="WP_071907479.1">
    <property type="nucleotide sequence ID" value="NZ_LT607756.1"/>
</dbReference>